<protein>
    <submittedName>
        <fullName evidence="2">Uncharacterized protein</fullName>
    </submittedName>
</protein>
<proteinExistence type="predicted"/>
<gene>
    <name evidence="2" type="ORF">SPRG_16064</name>
</gene>
<name>A0A067BJI7_SAPPC</name>
<dbReference type="VEuPathDB" id="FungiDB:SPRG_16064"/>
<dbReference type="Proteomes" id="UP000030745">
    <property type="component" value="Unassembled WGS sequence"/>
</dbReference>
<dbReference type="AlphaFoldDB" id="A0A067BJI7"/>
<reference evidence="2 3" key="1">
    <citation type="journal article" date="2013" name="PLoS Genet.">
        <title>Distinctive expansion of potential virulence genes in the genome of the oomycete fish pathogen Saprolegnia parasitica.</title>
        <authorList>
            <person name="Jiang R.H."/>
            <person name="de Bruijn I."/>
            <person name="Haas B.J."/>
            <person name="Belmonte R."/>
            <person name="Lobach L."/>
            <person name="Christie J."/>
            <person name="van den Ackerveken G."/>
            <person name="Bottin A."/>
            <person name="Bulone V."/>
            <person name="Diaz-Moreno S.M."/>
            <person name="Dumas B."/>
            <person name="Fan L."/>
            <person name="Gaulin E."/>
            <person name="Govers F."/>
            <person name="Grenville-Briggs L.J."/>
            <person name="Horner N.R."/>
            <person name="Levin J.Z."/>
            <person name="Mammella M."/>
            <person name="Meijer H.J."/>
            <person name="Morris P."/>
            <person name="Nusbaum C."/>
            <person name="Oome S."/>
            <person name="Phillips A.J."/>
            <person name="van Rooyen D."/>
            <person name="Rzeszutek E."/>
            <person name="Saraiva M."/>
            <person name="Secombes C.J."/>
            <person name="Seidl M.F."/>
            <person name="Snel B."/>
            <person name="Stassen J.H."/>
            <person name="Sykes S."/>
            <person name="Tripathy S."/>
            <person name="van den Berg H."/>
            <person name="Vega-Arreguin J.C."/>
            <person name="Wawra S."/>
            <person name="Young S.K."/>
            <person name="Zeng Q."/>
            <person name="Dieguez-Uribeondo J."/>
            <person name="Russ C."/>
            <person name="Tyler B.M."/>
            <person name="van West P."/>
        </authorList>
    </citation>
    <scope>NUCLEOTIDE SEQUENCE [LARGE SCALE GENOMIC DNA]</scope>
    <source>
        <strain evidence="2 3">CBS 223.65</strain>
    </source>
</reference>
<evidence type="ECO:0000313" key="2">
    <source>
        <dbReference type="EMBL" id="KDO18599.1"/>
    </source>
</evidence>
<organism evidence="2 3">
    <name type="scientific">Saprolegnia parasitica (strain CBS 223.65)</name>
    <dbReference type="NCBI Taxonomy" id="695850"/>
    <lineage>
        <taxon>Eukaryota</taxon>
        <taxon>Sar</taxon>
        <taxon>Stramenopiles</taxon>
        <taxon>Oomycota</taxon>
        <taxon>Saprolegniomycetes</taxon>
        <taxon>Saprolegniales</taxon>
        <taxon>Saprolegniaceae</taxon>
        <taxon>Saprolegnia</taxon>
    </lineage>
</organism>
<evidence type="ECO:0000256" key="1">
    <source>
        <dbReference type="SAM" id="MobiDB-lite"/>
    </source>
</evidence>
<keyword evidence="3" id="KW-1185">Reference proteome</keyword>
<feature type="compositionally biased region" description="Basic and acidic residues" evidence="1">
    <location>
        <begin position="43"/>
        <end position="71"/>
    </location>
</feature>
<feature type="region of interest" description="Disordered" evidence="1">
    <location>
        <begin position="40"/>
        <end position="79"/>
    </location>
</feature>
<evidence type="ECO:0000313" key="3">
    <source>
        <dbReference type="Proteomes" id="UP000030745"/>
    </source>
</evidence>
<dbReference type="KEGG" id="spar:SPRG_16064"/>
<dbReference type="GeneID" id="24137723"/>
<sequence>MQLLQLSAQHQQASQRQASMQWLEQELDKTQQDLELQCARKRPTSESKNKRLLEADPLTREARTVRSHHTESLAPVKSV</sequence>
<dbReference type="OrthoDB" id="10542985at2759"/>
<dbReference type="RefSeq" id="XP_012210693.1">
    <property type="nucleotide sequence ID" value="XM_012355303.1"/>
</dbReference>
<accession>A0A067BJI7</accession>
<dbReference type="EMBL" id="KK583415">
    <property type="protein sequence ID" value="KDO18599.1"/>
    <property type="molecule type" value="Genomic_DNA"/>
</dbReference>